<evidence type="ECO:0000313" key="2">
    <source>
        <dbReference type="EMBL" id="KAF8460136.1"/>
    </source>
</evidence>
<keyword evidence="3" id="KW-1185">Reference proteome</keyword>
<evidence type="ECO:0000256" key="1">
    <source>
        <dbReference type="SAM" id="MobiDB-lite"/>
    </source>
</evidence>
<feature type="compositionally biased region" description="Basic and acidic residues" evidence="1">
    <location>
        <begin position="85"/>
        <end position="97"/>
    </location>
</feature>
<feature type="compositionally biased region" description="Polar residues" evidence="1">
    <location>
        <begin position="107"/>
        <end position="117"/>
    </location>
</feature>
<dbReference type="EMBL" id="WHVB01000208">
    <property type="protein sequence ID" value="KAF8460136.1"/>
    <property type="molecule type" value="Genomic_DNA"/>
</dbReference>
<protein>
    <submittedName>
        <fullName evidence="2">Uncharacterized protein</fullName>
    </submittedName>
</protein>
<name>A0A9P5JU40_9AGAM</name>
<organism evidence="2 3">
    <name type="scientific">Russula ochroleuca</name>
    <dbReference type="NCBI Taxonomy" id="152965"/>
    <lineage>
        <taxon>Eukaryota</taxon>
        <taxon>Fungi</taxon>
        <taxon>Dikarya</taxon>
        <taxon>Basidiomycota</taxon>
        <taxon>Agaricomycotina</taxon>
        <taxon>Agaricomycetes</taxon>
        <taxon>Russulales</taxon>
        <taxon>Russulaceae</taxon>
        <taxon>Russula</taxon>
    </lineage>
</organism>
<feature type="compositionally biased region" description="Low complexity" evidence="1">
    <location>
        <begin position="118"/>
        <end position="132"/>
    </location>
</feature>
<dbReference type="Proteomes" id="UP000759537">
    <property type="component" value="Unassembled WGS sequence"/>
</dbReference>
<feature type="compositionally biased region" description="Polar residues" evidence="1">
    <location>
        <begin position="31"/>
        <end position="45"/>
    </location>
</feature>
<dbReference type="OrthoDB" id="2591449at2759"/>
<comment type="caution">
    <text evidence="2">The sequence shown here is derived from an EMBL/GenBank/DDBJ whole genome shotgun (WGS) entry which is preliminary data.</text>
</comment>
<evidence type="ECO:0000313" key="3">
    <source>
        <dbReference type="Proteomes" id="UP000759537"/>
    </source>
</evidence>
<feature type="region of interest" description="Disordered" evidence="1">
    <location>
        <begin position="24"/>
        <end position="45"/>
    </location>
</feature>
<gene>
    <name evidence="2" type="ORF">DFH94DRAFT_687216</name>
</gene>
<accession>A0A9P5JU40</accession>
<dbReference type="AlphaFoldDB" id="A0A9P5JU40"/>
<reference evidence="2" key="1">
    <citation type="submission" date="2019-10" db="EMBL/GenBank/DDBJ databases">
        <authorList>
            <consortium name="DOE Joint Genome Institute"/>
            <person name="Kuo A."/>
            <person name="Miyauchi S."/>
            <person name="Kiss E."/>
            <person name="Drula E."/>
            <person name="Kohler A."/>
            <person name="Sanchez-Garcia M."/>
            <person name="Andreopoulos B."/>
            <person name="Barry K.W."/>
            <person name="Bonito G."/>
            <person name="Buee M."/>
            <person name="Carver A."/>
            <person name="Chen C."/>
            <person name="Cichocki N."/>
            <person name="Clum A."/>
            <person name="Culley D."/>
            <person name="Crous P.W."/>
            <person name="Fauchery L."/>
            <person name="Girlanda M."/>
            <person name="Hayes R."/>
            <person name="Keri Z."/>
            <person name="LaButti K."/>
            <person name="Lipzen A."/>
            <person name="Lombard V."/>
            <person name="Magnuson J."/>
            <person name="Maillard F."/>
            <person name="Morin E."/>
            <person name="Murat C."/>
            <person name="Nolan M."/>
            <person name="Ohm R."/>
            <person name="Pangilinan J."/>
            <person name="Pereira M."/>
            <person name="Perotto S."/>
            <person name="Peter M."/>
            <person name="Riley R."/>
            <person name="Sitrit Y."/>
            <person name="Stielow B."/>
            <person name="Szollosi G."/>
            <person name="Zifcakova L."/>
            <person name="Stursova M."/>
            <person name="Spatafora J.W."/>
            <person name="Tedersoo L."/>
            <person name="Vaario L.-M."/>
            <person name="Yamada A."/>
            <person name="Yan M."/>
            <person name="Wang P."/>
            <person name="Xu J."/>
            <person name="Bruns T."/>
            <person name="Baldrian P."/>
            <person name="Vilgalys R."/>
            <person name="Henrissat B."/>
            <person name="Grigoriev I.V."/>
            <person name="Hibbett D."/>
            <person name="Nagy L.G."/>
            <person name="Martin F.M."/>
        </authorList>
    </citation>
    <scope>NUCLEOTIDE SEQUENCE</scope>
    <source>
        <strain evidence="2">Prilba</strain>
    </source>
</reference>
<sequence>MSTGQYGRALCGALPSRDVIGGVAGSHRQSKWPTNPLNLPQDLNSRRTTVPHQTTLFSRSEAGVLAEIHKLKLLNLDQSAVSTTKEGKEGRVSEDRGTPAMGKRLGNSRQQPDQAQGFSPFSPRHFSPRSASESPVTGETVFTTDPRQWCFAQLEYWVKHIDRDIAPDA</sequence>
<feature type="region of interest" description="Disordered" evidence="1">
    <location>
        <begin position="79"/>
        <end position="139"/>
    </location>
</feature>
<proteinExistence type="predicted"/>
<reference evidence="2" key="2">
    <citation type="journal article" date="2020" name="Nat. Commun.">
        <title>Large-scale genome sequencing of mycorrhizal fungi provides insights into the early evolution of symbiotic traits.</title>
        <authorList>
            <person name="Miyauchi S."/>
            <person name="Kiss E."/>
            <person name="Kuo A."/>
            <person name="Drula E."/>
            <person name="Kohler A."/>
            <person name="Sanchez-Garcia M."/>
            <person name="Morin E."/>
            <person name="Andreopoulos B."/>
            <person name="Barry K.W."/>
            <person name="Bonito G."/>
            <person name="Buee M."/>
            <person name="Carver A."/>
            <person name="Chen C."/>
            <person name="Cichocki N."/>
            <person name="Clum A."/>
            <person name="Culley D."/>
            <person name="Crous P.W."/>
            <person name="Fauchery L."/>
            <person name="Girlanda M."/>
            <person name="Hayes R.D."/>
            <person name="Keri Z."/>
            <person name="LaButti K."/>
            <person name="Lipzen A."/>
            <person name="Lombard V."/>
            <person name="Magnuson J."/>
            <person name="Maillard F."/>
            <person name="Murat C."/>
            <person name="Nolan M."/>
            <person name="Ohm R.A."/>
            <person name="Pangilinan J."/>
            <person name="Pereira M.F."/>
            <person name="Perotto S."/>
            <person name="Peter M."/>
            <person name="Pfister S."/>
            <person name="Riley R."/>
            <person name="Sitrit Y."/>
            <person name="Stielow J.B."/>
            <person name="Szollosi G."/>
            <person name="Zifcakova L."/>
            <person name="Stursova M."/>
            <person name="Spatafora J.W."/>
            <person name="Tedersoo L."/>
            <person name="Vaario L.M."/>
            <person name="Yamada A."/>
            <person name="Yan M."/>
            <person name="Wang P."/>
            <person name="Xu J."/>
            <person name="Bruns T."/>
            <person name="Baldrian P."/>
            <person name="Vilgalys R."/>
            <person name="Dunand C."/>
            <person name="Henrissat B."/>
            <person name="Grigoriev I.V."/>
            <person name="Hibbett D."/>
            <person name="Nagy L.G."/>
            <person name="Martin F.M."/>
        </authorList>
    </citation>
    <scope>NUCLEOTIDE SEQUENCE</scope>
    <source>
        <strain evidence="2">Prilba</strain>
    </source>
</reference>